<gene>
    <name evidence="1" type="ORF">Pfra01_002742700</name>
</gene>
<evidence type="ECO:0000313" key="2">
    <source>
        <dbReference type="Proteomes" id="UP001165121"/>
    </source>
</evidence>
<proteinExistence type="predicted"/>
<comment type="caution">
    <text evidence="1">The sequence shown here is derived from an EMBL/GenBank/DDBJ whole genome shotgun (WGS) entry which is preliminary data.</text>
</comment>
<sequence>MDVEGRREKLPARESLGKWIPTDGDMEFLSVNGELDQQRVVEWAATLRDKEAKPLADEDKLDIGEMAVADRDLVVAQIRQYAAIVEKKEGYPPLSTTGVEHHIIPETRSRSYCVADSTQ</sequence>
<reference evidence="1" key="1">
    <citation type="submission" date="2023-04" db="EMBL/GenBank/DDBJ databases">
        <title>Phytophthora fragariaefolia NBRC 109709.</title>
        <authorList>
            <person name="Ichikawa N."/>
            <person name="Sato H."/>
            <person name="Tonouchi N."/>
        </authorList>
    </citation>
    <scope>NUCLEOTIDE SEQUENCE</scope>
    <source>
        <strain evidence="1">NBRC 109709</strain>
    </source>
</reference>
<dbReference type="OrthoDB" id="122579at2759"/>
<protein>
    <submittedName>
        <fullName evidence="1">Unnamed protein product</fullName>
    </submittedName>
</protein>
<keyword evidence="2" id="KW-1185">Reference proteome</keyword>
<name>A0A9W6YGY7_9STRA</name>
<evidence type="ECO:0000313" key="1">
    <source>
        <dbReference type="EMBL" id="GMF62865.1"/>
    </source>
</evidence>
<dbReference type="AlphaFoldDB" id="A0A9W6YGY7"/>
<dbReference type="EMBL" id="BSXT01006708">
    <property type="protein sequence ID" value="GMF62865.1"/>
    <property type="molecule type" value="Genomic_DNA"/>
</dbReference>
<dbReference type="Proteomes" id="UP001165121">
    <property type="component" value="Unassembled WGS sequence"/>
</dbReference>
<accession>A0A9W6YGY7</accession>
<organism evidence="1 2">
    <name type="scientific">Phytophthora fragariaefolia</name>
    <dbReference type="NCBI Taxonomy" id="1490495"/>
    <lineage>
        <taxon>Eukaryota</taxon>
        <taxon>Sar</taxon>
        <taxon>Stramenopiles</taxon>
        <taxon>Oomycota</taxon>
        <taxon>Peronosporomycetes</taxon>
        <taxon>Peronosporales</taxon>
        <taxon>Peronosporaceae</taxon>
        <taxon>Phytophthora</taxon>
    </lineage>
</organism>